<feature type="domain" description="RDD" evidence="7">
    <location>
        <begin position="8"/>
        <end position="137"/>
    </location>
</feature>
<gene>
    <name evidence="8" type="ORF">HOP59_03945</name>
</gene>
<keyword evidence="9" id="KW-1185">Reference proteome</keyword>
<dbReference type="Proteomes" id="UP001320272">
    <property type="component" value="Unassembled WGS sequence"/>
</dbReference>
<keyword evidence="4 6" id="KW-1133">Transmembrane helix</keyword>
<dbReference type="InterPro" id="IPR010432">
    <property type="entry name" value="RDD"/>
</dbReference>
<name>A0ABS9AN56_9GAMM</name>
<reference evidence="8 9" key="1">
    <citation type="journal article" date="2021" name="Front. Microbiol.">
        <title>Aerobic Denitrification and Heterotrophic Sulfur Oxidation in the Genus Halomonas Revealed by Six Novel Species Characterizations and Genome-Based Analysis.</title>
        <authorList>
            <person name="Wang L."/>
            <person name="Shao Z."/>
        </authorList>
    </citation>
    <scope>NUCLEOTIDE SEQUENCE [LARGE SCALE GENOMIC DNA]</scope>
    <source>
        <strain evidence="8 9">MCCC 1A11058</strain>
    </source>
</reference>
<feature type="transmembrane region" description="Helical" evidence="6">
    <location>
        <begin position="105"/>
        <end position="124"/>
    </location>
</feature>
<evidence type="ECO:0000256" key="3">
    <source>
        <dbReference type="ARBA" id="ARBA00022692"/>
    </source>
</evidence>
<comment type="subcellular location">
    <subcellularLocation>
        <location evidence="1">Cell membrane</location>
        <topology evidence="1">Multi-pass membrane protein</topology>
    </subcellularLocation>
</comment>
<dbReference type="EMBL" id="JABFTV010000002">
    <property type="protein sequence ID" value="MCE8023276.1"/>
    <property type="molecule type" value="Genomic_DNA"/>
</dbReference>
<comment type="caution">
    <text evidence="8">The sequence shown here is derived from an EMBL/GenBank/DDBJ whole genome shotgun (WGS) entry which is preliminary data.</text>
</comment>
<dbReference type="RefSeq" id="WP_010629483.1">
    <property type="nucleotide sequence ID" value="NZ_JABFTV010000002.1"/>
</dbReference>
<protein>
    <submittedName>
        <fullName evidence="8">RDD family protein</fullName>
    </submittedName>
</protein>
<proteinExistence type="predicted"/>
<evidence type="ECO:0000256" key="5">
    <source>
        <dbReference type="ARBA" id="ARBA00023136"/>
    </source>
</evidence>
<feature type="transmembrane region" description="Helical" evidence="6">
    <location>
        <begin position="46"/>
        <end position="73"/>
    </location>
</feature>
<evidence type="ECO:0000256" key="6">
    <source>
        <dbReference type="SAM" id="Phobius"/>
    </source>
</evidence>
<dbReference type="PANTHER" id="PTHR36115:SF4">
    <property type="entry name" value="MEMBRANE PROTEIN"/>
    <property type="match status" value="1"/>
</dbReference>
<keyword evidence="5 6" id="KW-0472">Membrane</keyword>
<feature type="transmembrane region" description="Helical" evidence="6">
    <location>
        <begin position="12"/>
        <end position="40"/>
    </location>
</feature>
<organism evidence="8 9">
    <name type="scientific">Billgrantia aerodenitrificans</name>
    <dbReference type="NCBI Taxonomy" id="2733483"/>
    <lineage>
        <taxon>Bacteria</taxon>
        <taxon>Pseudomonadati</taxon>
        <taxon>Pseudomonadota</taxon>
        <taxon>Gammaproteobacteria</taxon>
        <taxon>Oceanospirillales</taxon>
        <taxon>Halomonadaceae</taxon>
        <taxon>Billgrantia</taxon>
    </lineage>
</organism>
<dbReference type="InterPro" id="IPR051791">
    <property type="entry name" value="Pra-immunoreactive"/>
</dbReference>
<dbReference type="Pfam" id="PF06271">
    <property type="entry name" value="RDD"/>
    <property type="match status" value="1"/>
</dbReference>
<evidence type="ECO:0000256" key="2">
    <source>
        <dbReference type="ARBA" id="ARBA00022475"/>
    </source>
</evidence>
<evidence type="ECO:0000259" key="7">
    <source>
        <dbReference type="Pfam" id="PF06271"/>
    </source>
</evidence>
<sequence>MKDQGLEYAGFWVRTGATIIDAILLMMVTFPVLISIYGWGYFDPNLYGFVAGPADFLISWVLPAIGIVLFWVYKQATPGKMAVSVKVVDARTGNSPSVGQAMGRYLAYILSSLPLGLGFLWVAFDGKKQGWHDKLAGTLVVREAKNAVPVEFVQPKSE</sequence>
<evidence type="ECO:0000256" key="4">
    <source>
        <dbReference type="ARBA" id="ARBA00022989"/>
    </source>
</evidence>
<keyword evidence="3 6" id="KW-0812">Transmembrane</keyword>
<evidence type="ECO:0000313" key="9">
    <source>
        <dbReference type="Proteomes" id="UP001320272"/>
    </source>
</evidence>
<keyword evidence="2" id="KW-1003">Cell membrane</keyword>
<accession>A0ABS9AN56</accession>
<evidence type="ECO:0000256" key="1">
    <source>
        <dbReference type="ARBA" id="ARBA00004651"/>
    </source>
</evidence>
<dbReference type="PANTHER" id="PTHR36115">
    <property type="entry name" value="PROLINE-RICH ANTIGEN HOMOLOG-RELATED"/>
    <property type="match status" value="1"/>
</dbReference>
<evidence type="ECO:0000313" key="8">
    <source>
        <dbReference type="EMBL" id="MCE8023276.1"/>
    </source>
</evidence>